<dbReference type="STRING" id="1314782.A0A165UL90"/>
<evidence type="ECO:0000256" key="1">
    <source>
        <dbReference type="ARBA" id="ARBA00008276"/>
    </source>
</evidence>
<dbReference type="EMBL" id="KV425558">
    <property type="protein sequence ID" value="KZT28339.1"/>
    <property type="molecule type" value="Genomic_DNA"/>
</dbReference>
<dbReference type="AlphaFoldDB" id="A0A165UL90"/>
<dbReference type="PROSITE" id="PS01012">
    <property type="entry name" value="FOLYLPOLYGLU_SYNT_2"/>
    <property type="match status" value="1"/>
</dbReference>
<keyword evidence="4" id="KW-0547">Nucleotide-binding</keyword>
<dbReference type="PANTHER" id="PTHR11136">
    <property type="entry name" value="FOLYLPOLYGLUTAMATE SYNTHASE-RELATED"/>
    <property type="match status" value="1"/>
</dbReference>
<dbReference type="InterPro" id="IPR036565">
    <property type="entry name" value="Mur-like_cat_sf"/>
</dbReference>
<dbReference type="SUPFAM" id="SSF53244">
    <property type="entry name" value="MurD-like peptide ligases, peptide-binding domain"/>
    <property type="match status" value="1"/>
</dbReference>
<keyword evidence="6" id="KW-0460">Magnesium</keyword>
<evidence type="ECO:0000256" key="6">
    <source>
        <dbReference type="ARBA" id="ARBA00022842"/>
    </source>
</evidence>
<dbReference type="InterPro" id="IPR001645">
    <property type="entry name" value="Folylpolyglutamate_synth"/>
</dbReference>
<gene>
    <name evidence="7" type="ORF">NEOLEDRAFT_1129735</name>
</gene>
<dbReference type="Gene3D" id="3.40.1190.10">
    <property type="entry name" value="Mur-like, catalytic domain"/>
    <property type="match status" value="1"/>
</dbReference>
<keyword evidence="2 7" id="KW-0436">Ligase</keyword>
<dbReference type="SUPFAM" id="SSF53623">
    <property type="entry name" value="MurD-like peptide ligases, catalytic domain"/>
    <property type="match status" value="1"/>
</dbReference>
<reference evidence="7 8" key="1">
    <citation type="journal article" date="2016" name="Mol. Biol. Evol.">
        <title>Comparative Genomics of Early-Diverging Mushroom-Forming Fungi Provides Insights into the Origins of Lignocellulose Decay Capabilities.</title>
        <authorList>
            <person name="Nagy L.G."/>
            <person name="Riley R."/>
            <person name="Tritt A."/>
            <person name="Adam C."/>
            <person name="Daum C."/>
            <person name="Floudas D."/>
            <person name="Sun H."/>
            <person name="Yadav J.S."/>
            <person name="Pangilinan J."/>
            <person name="Larsson K.H."/>
            <person name="Matsuura K."/>
            <person name="Barry K."/>
            <person name="Labutti K."/>
            <person name="Kuo R."/>
            <person name="Ohm R.A."/>
            <person name="Bhattacharya S.S."/>
            <person name="Shirouzu T."/>
            <person name="Yoshinaga Y."/>
            <person name="Martin F.M."/>
            <person name="Grigoriev I.V."/>
            <person name="Hibbett D.S."/>
        </authorList>
    </citation>
    <scope>NUCLEOTIDE SEQUENCE [LARGE SCALE GENOMIC DNA]</scope>
    <source>
        <strain evidence="7 8">HHB14362 ss-1</strain>
    </source>
</reference>
<accession>A0A165UL90</accession>
<dbReference type="OrthoDB" id="5212574at2759"/>
<dbReference type="PANTHER" id="PTHR11136:SF0">
    <property type="entry name" value="DIHYDROFOLATE SYNTHETASE-RELATED"/>
    <property type="match status" value="1"/>
</dbReference>
<dbReference type="GO" id="GO:0005524">
    <property type="term" value="F:ATP binding"/>
    <property type="evidence" value="ECO:0007669"/>
    <property type="project" value="UniProtKB-KW"/>
</dbReference>
<dbReference type="InParanoid" id="A0A165UL90"/>
<keyword evidence="3" id="KW-0479">Metal-binding</keyword>
<dbReference type="GO" id="GO:0008841">
    <property type="term" value="F:dihydrofolate synthase activity"/>
    <property type="evidence" value="ECO:0007669"/>
    <property type="project" value="TreeGrafter"/>
</dbReference>
<dbReference type="Gene3D" id="3.90.190.20">
    <property type="entry name" value="Mur ligase, C-terminal domain"/>
    <property type="match status" value="1"/>
</dbReference>
<dbReference type="GO" id="GO:0005829">
    <property type="term" value="C:cytosol"/>
    <property type="evidence" value="ECO:0007669"/>
    <property type="project" value="TreeGrafter"/>
</dbReference>
<evidence type="ECO:0000256" key="5">
    <source>
        <dbReference type="ARBA" id="ARBA00022840"/>
    </source>
</evidence>
<evidence type="ECO:0000256" key="4">
    <source>
        <dbReference type="ARBA" id="ARBA00022741"/>
    </source>
</evidence>
<dbReference type="Proteomes" id="UP000076761">
    <property type="component" value="Unassembled WGS sequence"/>
</dbReference>
<dbReference type="InterPro" id="IPR018109">
    <property type="entry name" value="Folylpolyglutamate_synth_CS"/>
</dbReference>
<evidence type="ECO:0000256" key="3">
    <source>
        <dbReference type="ARBA" id="ARBA00022723"/>
    </source>
</evidence>
<organism evidence="7 8">
    <name type="scientific">Neolentinus lepideus HHB14362 ss-1</name>
    <dbReference type="NCBI Taxonomy" id="1314782"/>
    <lineage>
        <taxon>Eukaryota</taxon>
        <taxon>Fungi</taxon>
        <taxon>Dikarya</taxon>
        <taxon>Basidiomycota</taxon>
        <taxon>Agaricomycotina</taxon>
        <taxon>Agaricomycetes</taxon>
        <taxon>Gloeophyllales</taxon>
        <taxon>Gloeophyllaceae</taxon>
        <taxon>Neolentinus</taxon>
    </lineage>
</organism>
<evidence type="ECO:0000313" key="8">
    <source>
        <dbReference type="Proteomes" id="UP000076761"/>
    </source>
</evidence>
<dbReference type="GO" id="GO:0005739">
    <property type="term" value="C:mitochondrion"/>
    <property type="evidence" value="ECO:0007669"/>
    <property type="project" value="TreeGrafter"/>
</dbReference>
<dbReference type="FunCoup" id="A0A165UL90">
    <property type="interactions" value="184"/>
</dbReference>
<dbReference type="NCBIfam" id="TIGR01499">
    <property type="entry name" value="folC"/>
    <property type="match status" value="1"/>
</dbReference>
<evidence type="ECO:0000313" key="7">
    <source>
        <dbReference type="EMBL" id="KZT28339.1"/>
    </source>
</evidence>
<name>A0A165UL90_9AGAM</name>
<proteinExistence type="inferred from homology"/>
<dbReference type="GO" id="GO:0004326">
    <property type="term" value="F:tetrahydrofolylpolyglutamate synthase activity"/>
    <property type="evidence" value="ECO:0007669"/>
    <property type="project" value="InterPro"/>
</dbReference>
<dbReference type="GO" id="GO:0046872">
    <property type="term" value="F:metal ion binding"/>
    <property type="evidence" value="ECO:0007669"/>
    <property type="project" value="UniProtKB-KW"/>
</dbReference>
<evidence type="ECO:0000256" key="2">
    <source>
        <dbReference type="ARBA" id="ARBA00022598"/>
    </source>
</evidence>
<protein>
    <submittedName>
        <fullName evidence="7">Mur ligase</fullName>
    </submittedName>
</protein>
<dbReference type="UniPathway" id="UPA00850"/>
<sequence length="515" mass="55328">MSIDLTLDRIRKLLSHLPPYTRPTVHIAGTNGKGSVSALVSSILHMSSPPMKVGRFNSPHLVSVHDSIAINGQPVSPETYLVARVFVEEMDRKHSVKASSFEWLTSTALLIFEQEQVDMVVLEVGMGGRLDATNVVPDECIVVSALTAVDLDHQAFLGDTPVAIAKEKAAIARPGKPFVFGPQKYPEVEGAVRTAVGLVGGQLIYATPAVSREWNEDIDGPMMSLPRSSFSGALPTPVDITLPCFPQPLHALLPLHGEHQLSNLGVALHIISALISHPSSSRSGETLQLRQRLTPATVSRGIRSVSWPGRLSWHDISVQTSNNVAKPLTILADGAHNPASSATLAAYISSLISASTERCSLPREVSVTYILALSDSPPKTPLQTLEPLLSPVIRELSSTTINVNVAVLRFTAPDGMPWIKAVSPSALRNTVSLLAPNAKIWSISDDEKPDQEQLLAALQWAESVSGSGEGDERLVVLAGSLYLVADFYRLIRGGRLGGTALVRSRRWLTPLGPAY</sequence>
<dbReference type="InterPro" id="IPR036615">
    <property type="entry name" value="Mur_ligase_C_dom_sf"/>
</dbReference>
<keyword evidence="5" id="KW-0067">ATP-binding</keyword>
<keyword evidence="8" id="KW-1185">Reference proteome</keyword>
<comment type="similarity">
    <text evidence="1">Belongs to the folylpolyglutamate synthase family.</text>
</comment>
<dbReference type="PROSITE" id="PS01011">
    <property type="entry name" value="FOLYLPOLYGLU_SYNT_1"/>
    <property type="match status" value="1"/>
</dbReference>